<comment type="caution">
    <text evidence="2">The sequence shown here is derived from an EMBL/GenBank/DDBJ whole genome shotgun (WGS) entry which is preliminary data.</text>
</comment>
<evidence type="ECO:0000313" key="3">
    <source>
        <dbReference type="Proteomes" id="UP000320547"/>
    </source>
</evidence>
<name>A0A562US10_9SPHN</name>
<dbReference type="Proteomes" id="UP000320547">
    <property type="component" value="Unassembled WGS sequence"/>
</dbReference>
<feature type="chain" id="PRO_5022090972" evidence="1">
    <location>
        <begin position="24"/>
        <end position="42"/>
    </location>
</feature>
<dbReference type="EMBL" id="VLLK01000001">
    <property type="protein sequence ID" value="TWJ08399.1"/>
    <property type="molecule type" value="Genomic_DNA"/>
</dbReference>
<evidence type="ECO:0000256" key="1">
    <source>
        <dbReference type="SAM" id="SignalP"/>
    </source>
</evidence>
<dbReference type="STRING" id="476157.GCA_001663155_00731"/>
<gene>
    <name evidence="2" type="ORF">JN10_0008</name>
</gene>
<protein>
    <submittedName>
        <fullName evidence="2">Uncharacterized protein</fullName>
    </submittedName>
</protein>
<accession>A0A562US10</accession>
<organism evidence="2 3">
    <name type="scientific">Altererythrobacter ishigakiensis</name>
    <dbReference type="NCBI Taxonomy" id="476157"/>
    <lineage>
        <taxon>Bacteria</taxon>
        <taxon>Pseudomonadati</taxon>
        <taxon>Pseudomonadota</taxon>
        <taxon>Alphaproteobacteria</taxon>
        <taxon>Sphingomonadales</taxon>
        <taxon>Erythrobacteraceae</taxon>
        <taxon>Altererythrobacter</taxon>
    </lineage>
</organism>
<dbReference type="AlphaFoldDB" id="A0A562US10"/>
<reference evidence="2 3" key="1">
    <citation type="submission" date="2019-07" db="EMBL/GenBank/DDBJ databases">
        <title>Genomic Encyclopedia of Archaeal and Bacterial Type Strains, Phase II (KMG-II): from individual species to whole genera.</title>
        <authorList>
            <person name="Goeker M."/>
        </authorList>
    </citation>
    <scope>NUCLEOTIDE SEQUENCE [LARGE SCALE GENOMIC DNA]</scope>
    <source>
        <strain evidence="2 3">ATCC BAA-2084</strain>
    </source>
</reference>
<keyword evidence="3" id="KW-1185">Reference proteome</keyword>
<proteinExistence type="predicted"/>
<sequence length="42" mass="4460">MIRFQTHFASAFAAVLIVTASFAAMFNAPPVQAQHIAAVELA</sequence>
<keyword evidence="1" id="KW-0732">Signal</keyword>
<feature type="signal peptide" evidence="1">
    <location>
        <begin position="1"/>
        <end position="23"/>
    </location>
</feature>
<evidence type="ECO:0000313" key="2">
    <source>
        <dbReference type="EMBL" id="TWJ08399.1"/>
    </source>
</evidence>
<dbReference type="RefSeq" id="WP_281179653.1">
    <property type="nucleotide sequence ID" value="NZ_CP015963.1"/>
</dbReference>